<keyword evidence="1" id="KW-0963">Cytoplasm</keyword>
<dbReference type="InterPro" id="IPR015943">
    <property type="entry name" value="WD40/YVTN_repeat-like_dom_sf"/>
</dbReference>
<protein>
    <submittedName>
        <fullName evidence="9">WD_REPEATS_REGION domain-containing protein</fullName>
    </submittedName>
</protein>
<evidence type="ECO:0000256" key="2">
    <source>
        <dbReference type="ARBA" id="ARBA00022701"/>
    </source>
</evidence>
<dbReference type="PROSITE" id="PS50082">
    <property type="entry name" value="WD_REPEATS_2"/>
    <property type="match status" value="1"/>
</dbReference>
<evidence type="ECO:0000256" key="3">
    <source>
        <dbReference type="ARBA" id="ARBA00023054"/>
    </source>
</evidence>
<dbReference type="InterPro" id="IPR053299">
    <property type="entry name" value="ASTRA_WD_repeat"/>
</dbReference>
<evidence type="ECO:0000256" key="4">
    <source>
        <dbReference type="PROSITE-ProRule" id="PRU00221"/>
    </source>
</evidence>
<accession>A0A1I8A7H5</accession>
<feature type="region of interest" description="Disordered" evidence="6">
    <location>
        <begin position="143"/>
        <end position="204"/>
    </location>
</feature>
<evidence type="ECO:0000259" key="7">
    <source>
        <dbReference type="Pfam" id="PF23203"/>
    </source>
</evidence>
<dbReference type="InterPro" id="IPR001680">
    <property type="entry name" value="WD40_rpt"/>
</dbReference>
<keyword evidence="2" id="KW-0493">Microtubule</keyword>
<reference evidence="9" key="1">
    <citation type="submission" date="2016-11" db="UniProtKB">
        <authorList>
            <consortium name="WormBaseParasite"/>
        </authorList>
    </citation>
    <scope>IDENTIFICATION</scope>
</reference>
<evidence type="ECO:0000256" key="1">
    <source>
        <dbReference type="ARBA" id="ARBA00022490"/>
    </source>
</evidence>
<dbReference type="SMART" id="SM00320">
    <property type="entry name" value="WD40"/>
    <property type="match status" value="4"/>
</dbReference>
<evidence type="ECO:0000313" key="9">
    <source>
        <dbReference type="WBParaSite" id="L893_g3363.t3"/>
    </source>
</evidence>
<organism evidence="8 9">
    <name type="scientific">Steinernema glaseri</name>
    <dbReference type="NCBI Taxonomy" id="37863"/>
    <lineage>
        <taxon>Eukaryota</taxon>
        <taxon>Metazoa</taxon>
        <taxon>Ecdysozoa</taxon>
        <taxon>Nematoda</taxon>
        <taxon>Chromadorea</taxon>
        <taxon>Rhabditida</taxon>
        <taxon>Tylenchina</taxon>
        <taxon>Panagrolaimomorpha</taxon>
        <taxon>Strongyloidoidea</taxon>
        <taxon>Steinernematidae</taxon>
        <taxon>Steinernema</taxon>
    </lineage>
</organism>
<sequence length="559" mass="61243">MPMMPIDVQTDGALACVNGDFTPLLNGANLSEAKFLLQQLLTYSIDRGVAARKVEADLKNCQQRLKEVEDAARIQEGLLTLVEQPDDDTATVIMESSTMSIDRPLSSVGERKVRQRNTSSAHLLFPHRLTTSTSSLQSFDDSAVQSQSVSSQDGTASVDSGSPKSARSSVFTRLSSMRRTYSGGVMSPSANGSPKRRVSGTALQRSSSVRGGFVSTSNAINVESKLVTRIFTIKAHGKSLLSTQLSNGMLLTGSKDRSARIFDLEKQCEVAQLEHHINAVTTARFVPDSNLVLTTSSYMAHIWDLRSSQCVTTLRSSGIVDHAEFNYAQPRVNLIPPSESRIAAACLDPSGCLLFTSFERDIRIWDLRRLSENVTARCVNATKTASSEITCLSTSMLSNQSVRLFSGSKDHAVKVFDVPFDIVSGRDFEPVGESLLSHDVISAVVPYRDSFFVASHDKSVAKYNVRDMERDHVSTSHALPVIALNLFRSPITNEDLLVSLDKKVMCFWDISGYKHQFLSKMSVNTEAMCLGTEPSPDYPVSLCTGHSNGDVELYRLKSE</sequence>
<feature type="compositionally biased region" description="Low complexity" evidence="6">
    <location>
        <begin position="143"/>
        <end position="153"/>
    </location>
</feature>
<dbReference type="InterPro" id="IPR036322">
    <property type="entry name" value="WD40_repeat_dom_sf"/>
</dbReference>
<feature type="coiled-coil region" evidence="5">
    <location>
        <begin position="51"/>
        <end position="78"/>
    </location>
</feature>
<feature type="domain" description="KIF21A/B second helical" evidence="7">
    <location>
        <begin position="20"/>
        <end position="68"/>
    </location>
</feature>
<dbReference type="InterPro" id="IPR056532">
    <property type="entry name" value="KIF21A/B_hel_2"/>
</dbReference>
<dbReference type="AlphaFoldDB" id="A0A1I8A7H5"/>
<dbReference type="Proteomes" id="UP000095287">
    <property type="component" value="Unplaced"/>
</dbReference>
<dbReference type="Pfam" id="PF00400">
    <property type="entry name" value="WD40"/>
    <property type="match status" value="2"/>
</dbReference>
<feature type="repeat" description="WD" evidence="4">
    <location>
        <begin position="273"/>
        <end position="313"/>
    </location>
</feature>
<dbReference type="GO" id="GO:0005874">
    <property type="term" value="C:microtubule"/>
    <property type="evidence" value="ECO:0007669"/>
    <property type="project" value="UniProtKB-KW"/>
</dbReference>
<dbReference type="Gene3D" id="2.130.10.10">
    <property type="entry name" value="YVTN repeat-like/Quinoprotein amine dehydrogenase"/>
    <property type="match status" value="2"/>
</dbReference>
<keyword evidence="8" id="KW-1185">Reference proteome</keyword>
<keyword evidence="4" id="KW-0853">WD repeat</keyword>
<dbReference type="WBParaSite" id="L893_g3363.t3">
    <property type="protein sequence ID" value="L893_g3363.t3"/>
    <property type="gene ID" value="L893_g3363"/>
</dbReference>
<evidence type="ECO:0000313" key="8">
    <source>
        <dbReference type="Proteomes" id="UP000095287"/>
    </source>
</evidence>
<dbReference type="Pfam" id="PF23203">
    <property type="entry name" value="KIF21A"/>
    <property type="match status" value="1"/>
</dbReference>
<dbReference type="SUPFAM" id="SSF50978">
    <property type="entry name" value="WD40 repeat-like"/>
    <property type="match status" value="1"/>
</dbReference>
<dbReference type="PANTHER" id="PTHR44156">
    <property type="entry name" value="SUPERNUMERARY LIMBS, ISOFORM B-RELATED"/>
    <property type="match status" value="1"/>
</dbReference>
<name>A0A1I8A7H5_9BILA</name>
<keyword evidence="3 5" id="KW-0175">Coiled coil</keyword>
<evidence type="ECO:0000256" key="5">
    <source>
        <dbReference type="SAM" id="Coils"/>
    </source>
</evidence>
<feature type="compositionally biased region" description="Polar residues" evidence="6">
    <location>
        <begin position="154"/>
        <end position="179"/>
    </location>
</feature>
<proteinExistence type="predicted"/>
<evidence type="ECO:0000256" key="6">
    <source>
        <dbReference type="SAM" id="MobiDB-lite"/>
    </source>
</evidence>